<dbReference type="Gene3D" id="3.40.630.30">
    <property type="match status" value="1"/>
</dbReference>
<dbReference type="RefSeq" id="WP_114665635.1">
    <property type="nucleotide sequence ID" value="NZ_CP031194.1"/>
</dbReference>
<accession>A0A345I2C6</accession>
<dbReference type="AlphaFoldDB" id="A0A345I2C6"/>
<dbReference type="OrthoDB" id="70840at2"/>
<evidence type="ECO:0000313" key="5">
    <source>
        <dbReference type="Proteomes" id="UP000253868"/>
    </source>
</evidence>
<dbReference type="PANTHER" id="PTHR43877:SF2">
    <property type="entry name" value="AMINOALKYLPHOSPHONATE N-ACETYLTRANSFERASE-RELATED"/>
    <property type="match status" value="1"/>
</dbReference>
<evidence type="ECO:0000256" key="2">
    <source>
        <dbReference type="ARBA" id="ARBA00023315"/>
    </source>
</evidence>
<name>A0A345I2C6_9ACTN</name>
<dbReference type="Pfam" id="PF00583">
    <property type="entry name" value="Acetyltransf_1"/>
    <property type="match status" value="1"/>
</dbReference>
<dbReference type="GO" id="GO:0016747">
    <property type="term" value="F:acyltransferase activity, transferring groups other than amino-acyl groups"/>
    <property type="evidence" value="ECO:0007669"/>
    <property type="project" value="InterPro"/>
</dbReference>
<protein>
    <submittedName>
        <fullName evidence="4">GNAT family N-acetyltransferase</fullName>
    </submittedName>
</protein>
<dbReference type="EMBL" id="CP031194">
    <property type="protein sequence ID" value="AXG83100.1"/>
    <property type="molecule type" value="Genomic_DNA"/>
</dbReference>
<evidence type="ECO:0000259" key="3">
    <source>
        <dbReference type="PROSITE" id="PS51186"/>
    </source>
</evidence>
<dbReference type="InterPro" id="IPR050832">
    <property type="entry name" value="Bact_Acetyltransf"/>
</dbReference>
<evidence type="ECO:0000313" key="4">
    <source>
        <dbReference type="EMBL" id="AXG83100.1"/>
    </source>
</evidence>
<dbReference type="KEGG" id="spad:DVK44_34745"/>
<proteinExistence type="predicted"/>
<dbReference type="Proteomes" id="UP000253868">
    <property type="component" value="Chromosome"/>
</dbReference>
<sequence length="156" mass="17223">MKIIPVAYDHPDAVALAEQVQEEYRRRFGYDDATPLHPSYFEPPSGLYLLAYDMDTAVASGGWRAQDSREEGYAPGDAEVKRMFVAPEARGRGLARRILAALEESARSAGRIRMVLETGHLLGEATSLYRSSGYGPTAGFGRYRGNADSTFFEKPL</sequence>
<organism evidence="4 5">
    <name type="scientific">Streptomyces paludis</name>
    <dbReference type="NCBI Taxonomy" id="2282738"/>
    <lineage>
        <taxon>Bacteria</taxon>
        <taxon>Bacillati</taxon>
        <taxon>Actinomycetota</taxon>
        <taxon>Actinomycetes</taxon>
        <taxon>Kitasatosporales</taxon>
        <taxon>Streptomycetaceae</taxon>
        <taxon>Streptomyces</taxon>
    </lineage>
</organism>
<keyword evidence="1 4" id="KW-0808">Transferase</keyword>
<keyword evidence="5" id="KW-1185">Reference proteome</keyword>
<reference evidence="5" key="1">
    <citation type="submission" date="2018-07" db="EMBL/GenBank/DDBJ databases">
        <authorList>
            <person name="Zhao J."/>
        </authorList>
    </citation>
    <scope>NUCLEOTIDE SEQUENCE [LARGE SCALE GENOMIC DNA]</scope>
    <source>
        <strain evidence="5">GSSD-12</strain>
    </source>
</reference>
<dbReference type="InterPro" id="IPR000182">
    <property type="entry name" value="GNAT_dom"/>
</dbReference>
<dbReference type="CDD" id="cd04301">
    <property type="entry name" value="NAT_SF"/>
    <property type="match status" value="1"/>
</dbReference>
<keyword evidence="2" id="KW-0012">Acyltransferase</keyword>
<evidence type="ECO:0000256" key="1">
    <source>
        <dbReference type="ARBA" id="ARBA00022679"/>
    </source>
</evidence>
<gene>
    <name evidence="4" type="ORF">DVK44_34745</name>
</gene>
<dbReference type="PANTHER" id="PTHR43877">
    <property type="entry name" value="AMINOALKYLPHOSPHONATE N-ACETYLTRANSFERASE-RELATED-RELATED"/>
    <property type="match status" value="1"/>
</dbReference>
<dbReference type="PROSITE" id="PS51186">
    <property type="entry name" value="GNAT"/>
    <property type="match status" value="1"/>
</dbReference>
<feature type="domain" description="N-acetyltransferase" evidence="3">
    <location>
        <begin position="1"/>
        <end position="156"/>
    </location>
</feature>
<dbReference type="SUPFAM" id="SSF55729">
    <property type="entry name" value="Acyl-CoA N-acyltransferases (Nat)"/>
    <property type="match status" value="1"/>
</dbReference>
<dbReference type="InterPro" id="IPR016181">
    <property type="entry name" value="Acyl_CoA_acyltransferase"/>
</dbReference>